<gene>
    <name evidence="1" type="ORF">CA85_35600</name>
</gene>
<reference evidence="1 2" key="1">
    <citation type="submission" date="2019-02" db="EMBL/GenBank/DDBJ databases">
        <title>Deep-cultivation of Planctomycetes and their phenomic and genomic characterization uncovers novel biology.</title>
        <authorList>
            <person name="Wiegand S."/>
            <person name="Jogler M."/>
            <person name="Boedeker C."/>
            <person name="Pinto D."/>
            <person name="Vollmers J."/>
            <person name="Rivas-Marin E."/>
            <person name="Kohn T."/>
            <person name="Peeters S.H."/>
            <person name="Heuer A."/>
            <person name="Rast P."/>
            <person name="Oberbeckmann S."/>
            <person name="Bunk B."/>
            <person name="Jeske O."/>
            <person name="Meyerdierks A."/>
            <person name="Storesund J.E."/>
            <person name="Kallscheuer N."/>
            <person name="Luecker S."/>
            <person name="Lage O.M."/>
            <person name="Pohl T."/>
            <person name="Merkel B.J."/>
            <person name="Hornburger P."/>
            <person name="Mueller R.-W."/>
            <person name="Bruemmer F."/>
            <person name="Labrenz M."/>
            <person name="Spormann A.M."/>
            <person name="Op Den Camp H."/>
            <person name="Overmann J."/>
            <person name="Amann R."/>
            <person name="Jetten M.S.M."/>
            <person name="Mascher T."/>
            <person name="Medema M.H."/>
            <person name="Devos D.P."/>
            <person name="Kaster A.-K."/>
            <person name="Ovreas L."/>
            <person name="Rohde M."/>
            <person name="Galperin M.Y."/>
            <person name="Jogler C."/>
        </authorList>
    </citation>
    <scope>NUCLEOTIDE SEQUENCE [LARGE SCALE GENOMIC DNA]</scope>
    <source>
        <strain evidence="1 2">CA85</strain>
    </source>
</reference>
<keyword evidence="1" id="KW-0418">Kinase</keyword>
<keyword evidence="1" id="KW-0808">Transferase</keyword>
<organism evidence="1 2">
    <name type="scientific">Allorhodopirellula solitaria</name>
    <dbReference type="NCBI Taxonomy" id="2527987"/>
    <lineage>
        <taxon>Bacteria</taxon>
        <taxon>Pseudomonadati</taxon>
        <taxon>Planctomycetota</taxon>
        <taxon>Planctomycetia</taxon>
        <taxon>Pirellulales</taxon>
        <taxon>Pirellulaceae</taxon>
        <taxon>Allorhodopirellula</taxon>
    </lineage>
</organism>
<dbReference type="InterPro" id="IPR043519">
    <property type="entry name" value="NT_sf"/>
</dbReference>
<dbReference type="Pfam" id="PF04229">
    <property type="entry name" value="GrpB"/>
    <property type="match status" value="1"/>
</dbReference>
<sequence>MHHDARWRQEFEQTRSGLLQACQGRVVTVEHIGSTAIGGIIAQPVIDAVAVIADPVDFRDAVLLIEGLNFITVSSPAWMQRFEGHGQQAMLSKPRHGEATHRLYLVTQGSILLEQTIRFRDRLRANPEMAIGFETAKVNAWRRTEGVASDYEAAMASIFDDFQSMGGQPSD</sequence>
<accession>A0A5C5XRW6</accession>
<evidence type="ECO:0000313" key="2">
    <source>
        <dbReference type="Proteomes" id="UP000318053"/>
    </source>
</evidence>
<dbReference type="RefSeq" id="WP_146392596.1">
    <property type="nucleotide sequence ID" value="NZ_SJPK01000009.1"/>
</dbReference>
<dbReference type="Gene3D" id="3.30.460.10">
    <property type="entry name" value="Beta Polymerase, domain 2"/>
    <property type="match status" value="1"/>
</dbReference>
<protein>
    <submittedName>
        <fullName evidence="1">Dephospho-CoA kinase/protein folding accessory domain-containing protein</fullName>
    </submittedName>
</protein>
<dbReference type="SUPFAM" id="SSF81301">
    <property type="entry name" value="Nucleotidyltransferase"/>
    <property type="match status" value="1"/>
</dbReference>
<dbReference type="GO" id="GO:0016301">
    <property type="term" value="F:kinase activity"/>
    <property type="evidence" value="ECO:0007669"/>
    <property type="project" value="UniProtKB-KW"/>
</dbReference>
<dbReference type="Proteomes" id="UP000318053">
    <property type="component" value="Unassembled WGS sequence"/>
</dbReference>
<proteinExistence type="predicted"/>
<dbReference type="OrthoDB" id="9799092at2"/>
<keyword evidence="2" id="KW-1185">Reference proteome</keyword>
<dbReference type="EMBL" id="SJPK01000009">
    <property type="protein sequence ID" value="TWT64775.1"/>
    <property type="molecule type" value="Genomic_DNA"/>
</dbReference>
<dbReference type="InterPro" id="IPR007344">
    <property type="entry name" value="GrpB/CoaE"/>
</dbReference>
<comment type="caution">
    <text evidence="1">The sequence shown here is derived from an EMBL/GenBank/DDBJ whole genome shotgun (WGS) entry which is preliminary data.</text>
</comment>
<name>A0A5C5XRW6_9BACT</name>
<evidence type="ECO:0000313" key="1">
    <source>
        <dbReference type="EMBL" id="TWT64775.1"/>
    </source>
</evidence>
<dbReference type="PANTHER" id="PTHR34822">
    <property type="entry name" value="GRPB DOMAIN PROTEIN (AFU_ORTHOLOGUE AFUA_1G01530)"/>
    <property type="match status" value="1"/>
</dbReference>
<dbReference type="AlphaFoldDB" id="A0A5C5XRW6"/>
<dbReference type="PANTHER" id="PTHR34822:SF1">
    <property type="entry name" value="GRPB FAMILY PROTEIN"/>
    <property type="match status" value="1"/>
</dbReference>